<sequence>MNATFELQHTSAPISRRRRGGWSWGPVEGAKLRVLSLGAGVQSTTLALLAAHGEVGPMPDITVFADVGAEPAAVYEQVKWLGSDNVLPFPVSTISAGSLQADVEGAAAGVSGMWSRPPFFVKSAKNRLGQVNRQCTQDYKIDPIRKEYRRLLGYRPRQRIPDRQVEQWIGISTDEVVRAGASFENWTVNRYPLLELGMSRHDCEAWLIKHGYPVPIKSACTFCPYRTDREWRWMRDNDPQSWAIAVEIDRLIRDAHRHGKIRGELFVHRSGLPLDQVDLSTAEERGQGMLMVCEAGCGL</sequence>
<gene>
    <name evidence="1" type="ORF">ACFPPC_03175</name>
</gene>
<name>A0ABW0H504_9HYPH</name>
<comment type="caution">
    <text evidence="1">The sequence shown here is derived from an EMBL/GenBank/DDBJ whole genome shotgun (WGS) entry which is preliminary data.</text>
</comment>
<dbReference type="RefSeq" id="WP_377006444.1">
    <property type="nucleotide sequence ID" value="NZ_JBHSLV010000007.1"/>
</dbReference>
<dbReference type="Proteomes" id="UP001596104">
    <property type="component" value="Unassembled WGS sequence"/>
</dbReference>
<dbReference type="EMBL" id="JBHSLV010000007">
    <property type="protein sequence ID" value="MFC5391640.1"/>
    <property type="molecule type" value="Genomic_DNA"/>
</dbReference>
<dbReference type="InterPro" id="IPR014729">
    <property type="entry name" value="Rossmann-like_a/b/a_fold"/>
</dbReference>
<proteinExistence type="predicted"/>
<reference evidence="2" key="1">
    <citation type="journal article" date="2019" name="Int. J. Syst. Evol. Microbiol.">
        <title>The Global Catalogue of Microorganisms (GCM) 10K type strain sequencing project: providing services to taxonomists for standard genome sequencing and annotation.</title>
        <authorList>
            <consortium name="The Broad Institute Genomics Platform"/>
            <consortium name="The Broad Institute Genome Sequencing Center for Infectious Disease"/>
            <person name="Wu L."/>
            <person name="Ma J."/>
        </authorList>
    </citation>
    <scope>NUCLEOTIDE SEQUENCE [LARGE SCALE GENOMIC DNA]</scope>
    <source>
        <strain evidence="2">CGMCC 1.16326</strain>
    </source>
</reference>
<evidence type="ECO:0000313" key="1">
    <source>
        <dbReference type="EMBL" id="MFC5391640.1"/>
    </source>
</evidence>
<dbReference type="Gene3D" id="3.40.50.620">
    <property type="entry name" value="HUPs"/>
    <property type="match status" value="1"/>
</dbReference>
<organism evidence="1 2">
    <name type="scientific">Bosea vestrisii</name>
    <dbReference type="NCBI Taxonomy" id="151416"/>
    <lineage>
        <taxon>Bacteria</taxon>
        <taxon>Pseudomonadati</taxon>
        <taxon>Pseudomonadota</taxon>
        <taxon>Alphaproteobacteria</taxon>
        <taxon>Hyphomicrobiales</taxon>
        <taxon>Boseaceae</taxon>
        <taxon>Bosea</taxon>
    </lineage>
</organism>
<keyword evidence="2" id="KW-1185">Reference proteome</keyword>
<protein>
    <recommendedName>
        <fullName evidence="3">3'-phosphoadenosine 5'-phosphosulfate sulfotransferase (PAPS reductase)/FAD synthetase</fullName>
    </recommendedName>
</protein>
<accession>A0ABW0H504</accession>
<evidence type="ECO:0000313" key="2">
    <source>
        <dbReference type="Proteomes" id="UP001596104"/>
    </source>
</evidence>
<evidence type="ECO:0008006" key="3">
    <source>
        <dbReference type="Google" id="ProtNLM"/>
    </source>
</evidence>